<dbReference type="Proteomes" id="UP000001542">
    <property type="component" value="Unassembled WGS sequence"/>
</dbReference>
<reference evidence="1" key="1">
    <citation type="submission" date="2006-10" db="EMBL/GenBank/DDBJ databases">
        <authorList>
            <person name="Amadeo P."/>
            <person name="Zhao Q."/>
            <person name="Wortman J."/>
            <person name="Fraser-Liggett C."/>
            <person name="Carlton J."/>
        </authorList>
    </citation>
    <scope>NUCLEOTIDE SEQUENCE</scope>
    <source>
        <strain evidence="1">G3</strain>
    </source>
</reference>
<evidence type="ECO:0000313" key="1">
    <source>
        <dbReference type="EMBL" id="EAY21426.1"/>
    </source>
</evidence>
<name>A2DDQ0_TRIV3</name>
<dbReference type="InterPro" id="IPR036915">
    <property type="entry name" value="Cyclin-like_sf"/>
</dbReference>
<dbReference type="GO" id="GO:0016538">
    <property type="term" value="F:cyclin-dependent protein serine/threonine kinase regulator activity"/>
    <property type="evidence" value="ECO:0000318"/>
    <property type="project" value="GO_Central"/>
</dbReference>
<evidence type="ECO:0000313" key="2">
    <source>
        <dbReference type="Proteomes" id="UP000001542"/>
    </source>
</evidence>
<sequence>MTQKSVTWDQTAKVESWNLILNVTKQMNFPLSPIATGTYNFLYNYFFNGGSLTEYDLITLCITSMFVTIKSEGRDEQITNVIQKFAPIAAEFSGDRKNVFGNSVDSLKLYVKKNNERHFQVVHSNVLQCEFSMLTANKWEFITDHPFSFLNYWLEQVKLSLKKNPNYQALKTKFDEMRTKCVHNLCLLLITQEGPWPTGAHFAANALLYTIFNFEPILNPEYADFLNKQLSPKLENKQPFDFAALEKRVNDAIIP</sequence>
<dbReference type="InParanoid" id="A2DDQ0"/>
<dbReference type="KEGG" id="tva:5466975"/>
<organism evidence="1 2">
    <name type="scientific">Trichomonas vaginalis (strain ATCC PRA-98 / G3)</name>
    <dbReference type="NCBI Taxonomy" id="412133"/>
    <lineage>
        <taxon>Eukaryota</taxon>
        <taxon>Metamonada</taxon>
        <taxon>Parabasalia</taxon>
        <taxon>Trichomonadida</taxon>
        <taxon>Trichomonadidae</taxon>
        <taxon>Trichomonas</taxon>
    </lineage>
</organism>
<dbReference type="EMBL" id="DS113190">
    <property type="protein sequence ID" value="EAY21426.1"/>
    <property type="molecule type" value="Genomic_DNA"/>
</dbReference>
<dbReference type="OrthoDB" id="79090at2759"/>
<dbReference type="AlphaFoldDB" id="A2DDQ0"/>
<protein>
    <submittedName>
        <fullName evidence="1">Uncharacterized protein</fullName>
    </submittedName>
</protein>
<proteinExistence type="predicted"/>
<dbReference type="VEuPathDB" id="TrichDB:TVAG_198650"/>
<reference evidence="1" key="2">
    <citation type="journal article" date="2007" name="Science">
        <title>Draft genome sequence of the sexually transmitted pathogen Trichomonas vaginalis.</title>
        <authorList>
            <person name="Carlton J.M."/>
            <person name="Hirt R.P."/>
            <person name="Silva J.C."/>
            <person name="Delcher A.L."/>
            <person name="Schatz M."/>
            <person name="Zhao Q."/>
            <person name="Wortman J.R."/>
            <person name="Bidwell S.L."/>
            <person name="Alsmark U.C.M."/>
            <person name="Besteiro S."/>
            <person name="Sicheritz-Ponten T."/>
            <person name="Noel C.J."/>
            <person name="Dacks J.B."/>
            <person name="Foster P.G."/>
            <person name="Simillion C."/>
            <person name="Van de Peer Y."/>
            <person name="Miranda-Saavedra D."/>
            <person name="Barton G.J."/>
            <person name="Westrop G.D."/>
            <person name="Mueller S."/>
            <person name="Dessi D."/>
            <person name="Fiori P.L."/>
            <person name="Ren Q."/>
            <person name="Paulsen I."/>
            <person name="Zhang H."/>
            <person name="Bastida-Corcuera F.D."/>
            <person name="Simoes-Barbosa A."/>
            <person name="Brown M.T."/>
            <person name="Hayes R.D."/>
            <person name="Mukherjee M."/>
            <person name="Okumura C.Y."/>
            <person name="Schneider R."/>
            <person name="Smith A.J."/>
            <person name="Vanacova S."/>
            <person name="Villalvazo M."/>
            <person name="Haas B.J."/>
            <person name="Pertea M."/>
            <person name="Feldblyum T.V."/>
            <person name="Utterback T.R."/>
            <person name="Shu C.L."/>
            <person name="Osoegawa K."/>
            <person name="de Jong P.J."/>
            <person name="Hrdy I."/>
            <person name="Horvathova L."/>
            <person name="Zubacova Z."/>
            <person name="Dolezal P."/>
            <person name="Malik S.B."/>
            <person name="Logsdon J.M. Jr."/>
            <person name="Henze K."/>
            <person name="Gupta A."/>
            <person name="Wang C.C."/>
            <person name="Dunne R.L."/>
            <person name="Upcroft J.A."/>
            <person name="Upcroft P."/>
            <person name="White O."/>
            <person name="Salzberg S.L."/>
            <person name="Tang P."/>
            <person name="Chiu C.-H."/>
            <person name="Lee Y.-S."/>
            <person name="Embley T.M."/>
            <person name="Coombs G.H."/>
            <person name="Mottram J.C."/>
            <person name="Tachezy J."/>
            <person name="Fraser-Liggett C.M."/>
            <person name="Johnson P.J."/>
        </authorList>
    </citation>
    <scope>NUCLEOTIDE SEQUENCE [LARGE SCALE GENOMIC DNA]</scope>
    <source>
        <strain evidence="1">G3</strain>
    </source>
</reference>
<dbReference type="Gene3D" id="1.10.472.10">
    <property type="entry name" value="Cyclin-like"/>
    <property type="match status" value="1"/>
</dbReference>
<dbReference type="SUPFAM" id="SSF47954">
    <property type="entry name" value="Cyclin-like"/>
    <property type="match status" value="1"/>
</dbReference>
<dbReference type="GO" id="GO:0005634">
    <property type="term" value="C:nucleus"/>
    <property type="evidence" value="ECO:0000318"/>
    <property type="project" value="GO_Central"/>
</dbReference>
<accession>A2DDQ0</accession>
<dbReference type="GO" id="GO:0070985">
    <property type="term" value="C:transcription factor TFIIK complex"/>
    <property type="evidence" value="ECO:0000318"/>
    <property type="project" value="GO_Central"/>
</dbReference>
<dbReference type="VEuPathDB" id="TrichDB:TVAGG3_0999070"/>
<keyword evidence="2" id="KW-1185">Reference proteome</keyword>
<dbReference type="GO" id="GO:0006367">
    <property type="term" value="P:transcription initiation at RNA polymerase II promoter"/>
    <property type="evidence" value="ECO:0000318"/>
    <property type="project" value="GO_Central"/>
</dbReference>
<dbReference type="RefSeq" id="XP_001582412.1">
    <property type="nucleotide sequence ID" value="XM_001582362.1"/>
</dbReference>
<gene>
    <name evidence="1" type="ORF">TVAG_198650</name>
</gene>